<dbReference type="EMBL" id="CM000639">
    <property type="protein sequence ID" value="EED95292.1"/>
    <property type="molecule type" value="Genomic_DNA"/>
</dbReference>
<gene>
    <name evidence="3" type="ORF">THAPSDRAFT_2488</name>
</gene>
<reference evidence="3 4" key="2">
    <citation type="journal article" date="2008" name="Nature">
        <title>The Phaeodactylum genome reveals the evolutionary history of diatom genomes.</title>
        <authorList>
            <person name="Bowler C."/>
            <person name="Allen A.E."/>
            <person name="Badger J.H."/>
            <person name="Grimwood J."/>
            <person name="Jabbari K."/>
            <person name="Kuo A."/>
            <person name="Maheswari U."/>
            <person name="Martens C."/>
            <person name="Maumus F."/>
            <person name="Otillar R.P."/>
            <person name="Rayko E."/>
            <person name="Salamov A."/>
            <person name="Vandepoele K."/>
            <person name="Beszteri B."/>
            <person name="Gruber A."/>
            <person name="Heijde M."/>
            <person name="Katinka M."/>
            <person name="Mock T."/>
            <person name="Valentin K."/>
            <person name="Verret F."/>
            <person name="Berges J.A."/>
            <person name="Brownlee C."/>
            <person name="Cadoret J.P."/>
            <person name="Chiovitti A."/>
            <person name="Choi C.J."/>
            <person name="Coesel S."/>
            <person name="De Martino A."/>
            <person name="Detter J.C."/>
            <person name="Durkin C."/>
            <person name="Falciatore A."/>
            <person name="Fournet J."/>
            <person name="Haruta M."/>
            <person name="Huysman M.J."/>
            <person name="Jenkins B.D."/>
            <person name="Jiroutova K."/>
            <person name="Jorgensen R.E."/>
            <person name="Joubert Y."/>
            <person name="Kaplan A."/>
            <person name="Kroger N."/>
            <person name="Kroth P.G."/>
            <person name="La Roche J."/>
            <person name="Lindquist E."/>
            <person name="Lommer M."/>
            <person name="Martin-Jezequel V."/>
            <person name="Lopez P.J."/>
            <person name="Lucas S."/>
            <person name="Mangogna M."/>
            <person name="McGinnis K."/>
            <person name="Medlin L.K."/>
            <person name="Montsant A."/>
            <person name="Oudot-Le Secq M.P."/>
            <person name="Napoli C."/>
            <person name="Obornik M."/>
            <person name="Parker M.S."/>
            <person name="Petit J.L."/>
            <person name="Porcel B.M."/>
            <person name="Poulsen N."/>
            <person name="Robison M."/>
            <person name="Rychlewski L."/>
            <person name="Rynearson T.A."/>
            <person name="Schmutz J."/>
            <person name="Shapiro H."/>
            <person name="Siaut M."/>
            <person name="Stanley M."/>
            <person name="Sussman M.R."/>
            <person name="Taylor A.R."/>
            <person name="Vardi A."/>
            <person name="von Dassow P."/>
            <person name="Vyverman W."/>
            <person name="Willis A."/>
            <person name="Wyrwicz L.S."/>
            <person name="Rokhsar D.S."/>
            <person name="Weissenbach J."/>
            <person name="Armbrust E.V."/>
            <person name="Green B.R."/>
            <person name="Van de Peer Y."/>
            <person name="Grigoriev I.V."/>
        </authorList>
    </citation>
    <scope>NUCLEOTIDE SEQUENCE [LARGE SCALE GENOMIC DNA]</scope>
    <source>
        <strain evidence="3 4">CCMP1335</strain>
    </source>
</reference>
<accession>B8BUI1</accession>
<evidence type="ECO:0000313" key="3">
    <source>
        <dbReference type="EMBL" id="EED95292.1"/>
    </source>
</evidence>
<dbReference type="PaxDb" id="35128-Thaps2488"/>
<sequence>MRSMLESSWDGASMGVVPSSADKAAEAAAECAALAMGQQHNILMIDLRLPSYDITEGSKLYDPMAVYNFCACLSDQLRERKLIRKSLVLVRNDKERKDIERVLSRRNKETISNVDEVTEDVEEEELESSGDNGDEVDEFRKKLMSSWDSSNNEEEDNTTIVSGAKKQSTPHSNTNNQSHRLWSIVGSEEISNGSDMFEQVIAAVDQNARLVVDGPSPEDALILISPYDTADLIGVRRILARYGSTRTIIIVNSRMETLPAELNSAVMVYGIMPLAAKSRSGREDDNEAGLKVVVMKRFPNDWSLHIDVYGDGFVEADASGAGTSVADSSKEFPSPEWIAMKVQSHVEGLRD</sequence>
<dbReference type="eggNOG" id="ENOG502SQ0P">
    <property type="taxonomic scope" value="Eukaryota"/>
</dbReference>
<dbReference type="RefSeq" id="XP_002287849.1">
    <property type="nucleotide sequence ID" value="XM_002287813.1"/>
</dbReference>
<dbReference type="OMA" id="FPSPEWI"/>
<feature type="domain" description="DUF1995" evidence="2">
    <location>
        <begin position="18"/>
        <end position="312"/>
    </location>
</feature>
<dbReference type="HOGENOM" id="CLU_791073_0_0_1"/>
<dbReference type="InParanoid" id="B8BUI1"/>
<name>B8BUI1_THAPS</name>
<dbReference type="KEGG" id="tps:THAPSDRAFT_2488"/>
<organism evidence="3 4">
    <name type="scientific">Thalassiosira pseudonana</name>
    <name type="common">Marine diatom</name>
    <name type="synonym">Cyclotella nana</name>
    <dbReference type="NCBI Taxonomy" id="35128"/>
    <lineage>
        <taxon>Eukaryota</taxon>
        <taxon>Sar</taxon>
        <taxon>Stramenopiles</taxon>
        <taxon>Ochrophyta</taxon>
        <taxon>Bacillariophyta</taxon>
        <taxon>Coscinodiscophyceae</taxon>
        <taxon>Thalassiosirophycidae</taxon>
        <taxon>Thalassiosirales</taxon>
        <taxon>Thalassiosiraceae</taxon>
        <taxon>Thalassiosira</taxon>
    </lineage>
</organism>
<feature type="compositionally biased region" description="Polar residues" evidence="1">
    <location>
        <begin position="158"/>
        <end position="179"/>
    </location>
</feature>
<keyword evidence="4" id="KW-1185">Reference proteome</keyword>
<evidence type="ECO:0000259" key="2">
    <source>
        <dbReference type="Pfam" id="PF09353"/>
    </source>
</evidence>
<feature type="region of interest" description="Disordered" evidence="1">
    <location>
        <begin position="115"/>
        <end position="179"/>
    </location>
</feature>
<reference evidence="3 4" key="1">
    <citation type="journal article" date="2004" name="Science">
        <title>The genome of the diatom Thalassiosira pseudonana: ecology, evolution, and metabolism.</title>
        <authorList>
            <person name="Armbrust E.V."/>
            <person name="Berges J.A."/>
            <person name="Bowler C."/>
            <person name="Green B.R."/>
            <person name="Martinez D."/>
            <person name="Putnam N.H."/>
            <person name="Zhou S."/>
            <person name="Allen A.E."/>
            <person name="Apt K.E."/>
            <person name="Bechner M."/>
            <person name="Brzezinski M.A."/>
            <person name="Chaal B.K."/>
            <person name="Chiovitti A."/>
            <person name="Davis A.K."/>
            <person name="Demarest M.S."/>
            <person name="Detter J.C."/>
            <person name="Glavina T."/>
            <person name="Goodstein D."/>
            <person name="Hadi M.Z."/>
            <person name="Hellsten U."/>
            <person name="Hildebrand M."/>
            <person name="Jenkins B.D."/>
            <person name="Jurka J."/>
            <person name="Kapitonov V.V."/>
            <person name="Kroger N."/>
            <person name="Lau W.W."/>
            <person name="Lane T.W."/>
            <person name="Larimer F.W."/>
            <person name="Lippmeier J.C."/>
            <person name="Lucas S."/>
            <person name="Medina M."/>
            <person name="Montsant A."/>
            <person name="Obornik M."/>
            <person name="Parker M.S."/>
            <person name="Palenik B."/>
            <person name="Pazour G.J."/>
            <person name="Richardson P.M."/>
            <person name="Rynearson T.A."/>
            <person name="Saito M.A."/>
            <person name="Schwartz D.C."/>
            <person name="Thamatrakoln K."/>
            <person name="Valentin K."/>
            <person name="Vardi A."/>
            <person name="Wilkerson F.P."/>
            <person name="Rokhsar D.S."/>
        </authorList>
    </citation>
    <scope>NUCLEOTIDE SEQUENCE [LARGE SCALE GENOMIC DNA]</scope>
    <source>
        <strain evidence="3 4">CCMP1335</strain>
    </source>
</reference>
<evidence type="ECO:0000256" key="1">
    <source>
        <dbReference type="SAM" id="MobiDB-lite"/>
    </source>
</evidence>
<dbReference type="AlphaFoldDB" id="B8BUI1"/>
<dbReference type="InterPro" id="IPR018962">
    <property type="entry name" value="DUF1995"/>
</dbReference>
<evidence type="ECO:0000313" key="4">
    <source>
        <dbReference type="Proteomes" id="UP000001449"/>
    </source>
</evidence>
<proteinExistence type="predicted"/>
<feature type="compositionally biased region" description="Acidic residues" evidence="1">
    <location>
        <begin position="116"/>
        <end position="137"/>
    </location>
</feature>
<dbReference type="Proteomes" id="UP000001449">
    <property type="component" value="Chromosome 2"/>
</dbReference>
<dbReference type="GeneID" id="7444655"/>
<protein>
    <recommendedName>
        <fullName evidence="2">DUF1995 domain-containing protein</fullName>
    </recommendedName>
</protein>
<dbReference type="Pfam" id="PF09353">
    <property type="entry name" value="DUF1995"/>
    <property type="match status" value="1"/>
</dbReference>